<accession>A0A381UFG8</accession>
<gene>
    <name evidence="1" type="ORF">METZ01_LOCUS79212</name>
</gene>
<proteinExistence type="predicted"/>
<name>A0A381UFG8_9ZZZZ</name>
<protein>
    <submittedName>
        <fullName evidence="1">Uncharacterized protein</fullName>
    </submittedName>
</protein>
<dbReference type="AlphaFoldDB" id="A0A381UFG8"/>
<dbReference type="EMBL" id="UINC01006244">
    <property type="protein sequence ID" value="SVA26358.1"/>
    <property type="molecule type" value="Genomic_DNA"/>
</dbReference>
<evidence type="ECO:0000313" key="1">
    <source>
        <dbReference type="EMBL" id="SVA26358.1"/>
    </source>
</evidence>
<sequence length="334" mass="36347">MAYRMLTTLVVFVIASAAAPTLGAAQSTTEPPRLADGRPDLQGVWDFRTITPLQRPAALGDRAALTEEEAASAEARAAQTQTALLEALGGKIGAYNAFWFDLGTNVVDGLQASLIVDPPDGQLPALVEGAQRQMGSLTQDIPGERPVRYRSGGIGLDGPEDRALAERCLVGFNSGPPMMPSGYNNNMQLFQTADHVVILNEMVHDVRSVPLDDRPHLSGIQQWMGDARGRWEGDTLVVESQNFTEKTSSFDPAATFGLGTGEALHLTERFTRLDEDTLLYEYTVDDPSTFARPFTVALPMQKLDQPVFEYACHEGNYGLLNILRGARVDEARQP</sequence>
<reference evidence="1" key="1">
    <citation type="submission" date="2018-05" db="EMBL/GenBank/DDBJ databases">
        <authorList>
            <person name="Lanie J.A."/>
            <person name="Ng W.-L."/>
            <person name="Kazmierczak K.M."/>
            <person name="Andrzejewski T.M."/>
            <person name="Davidsen T.M."/>
            <person name="Wayne K.J."/>
            <person name="Tettelin H."/>
            <person name="Glass J.I."/>
            <person name="Rusch D."/>
            <person name="Podicherti R."/>
            <person name="Tsui H.-C.T."/>
            <person name="Winkler M.E."/>
        </authorList>
    </citation>
    <scope>NUCLEOTIDE SEQUENCE</scope>
</reference>
<organism evidence="1">
    <name type="scientific">marine metagenome</name>
    <dbReference type="NCBI Taxonomy" id="408172"/>
    <lineage>
        <taxon>unclassified sequences</taxon>
        <taxon>metagenomes</taxon>
        <taxon>ecological metagenomes</taxon>
    </lineage>
</organism>